<protein>
    <submittedName>
        <fullName evidence="4">GNAT family N-acetyltransferase</fullName>
    </submittedName>
</protein>
<dbReference type="PANTHER" id="PTHR23088:SF50">
    <property type="entry name" value="HYDROLASE YHCX"/>
    <property type="match status" value="1"/>
</dbReference>
<dbReference type="PROSITE" id="PS50263">
    <property type="entry name" value="CN_HYDROLASE"/>
    <property type="match status" value="1"/>
</dbReference>
<evidence type="ECO:0000256" key="1">
    <source>
        <dbReference type="SAM" id="MobiDB-lite"/>
    </source>
</evidence>
<feature type="region of interest" description="Disordered" evidence="1">
    <location>
        <begin position="534"/>
        <end position="555"/>
    </location>
</feature>
<dbReference type="CDD" id="cd07574">
    <property type="entry name" value="nitrilase_Rim1_like"/>
    <property type="match status" value="1"/>
</dbReference>
<dbReference type="Pfam" id="PF00795">
    <property type="entry name" value="CN_hydrolase"/>
    <property type="match status" value="1"/>
</dbReference>
<dbReference type="PANTHER" id="PTHR23088">
    <property type="entry name" value="NITRILASE-RELATED"/>
    <property type="match status" value="1"/>
</dbReference>
<evidence type="ECO:0000259" key="2">
    <source>
        <dbReference type="PROSITE" id="PS50263"/>
    </source>
</evidence>
<dbReference type="Gene3D" id="3.60.110.10">
    <property type="entry name" value="Carbon-nitrogen hydrolase"/>
    <property type="match status" value="1"/>
</dbReference>
<organism evidence="4 5">
    <name type="scientific">Qipengyuania oceanensis</name>
    <dbReference type="NCBI Taxonomy" id="1463597"/>
    <lineage>
        <taxon>Bacteria</taxon>
        <taxon>Pseudomonadati</taxon>
        <taxon>Pseudomonadota</taxon>
        <taxon>Alphaproteobacteria</taxon>
        <taxon>Sphingomonadales</taxon>
        <taxon>Erythrobacteraceae</taxon>
        <taxon>Qipengyuania</taxon>
    </lineage>
</organism>
<feature type="domain" description="CN hydrolase" evidence="2">
    <location>
        <begin position="246"/>
        <end position="503"/>
    </location>
</feature>
<dbReference type="InterPro" id="IPR036526">
    <property type="entry name" value="C-N_Hydrolase_sf"/>
</dbReference>
<dbReference type="RefSeq" id="WP_160671193.1">
    <property type="nucleotide sequence ID" value="NZ_WTYN01000001.1"/>
</dbReference>
<feature type="region of interest" description="Disordered" evidence="1">
    <location>
        <begin position="1"/>
        <end position="22"/>
    </location>
</feature>
<evidence type="ECO:0000313" key="4">
    <source>
        <dbReference type="EMBL" id="MXO61968.1"/>
    </source>
</evidence>
<dbReference type="Pfam" id="PF00583">
    <property type="entry name" value="Acetyltransf_1"/>
    <property type="match status" value="1"/>
</dbReference>
<dbReference type="InterPro" id="IPR016181">
    <property type="entry name" value="Acyl_CoA_acyltransferase"/>
</dbReference>
<dbReference type="OrthoDB" id="9811121at2"/>
<evidence type="ECO:0000259" key="3">
    <source>
        <dbReference type="PROSITE" id="PS51186"/>
    </source>
</evidence>
<dbReference type="Gene3D" id="3.40.630.30">
    <property type="match status" value="1"/>
</dbReference>
<dbReference type="AlphaFoldDB" id="A0A844YFX6"/>
<dbReference type="GO" id="GO:0016747">
    <property type="term" value="F:acyltransferase activity, transferring groups other than amino-acyl groups"/>
    <property type="evidence" value="ECO:0007669"/>
    <property type="project" value="InterPro"/>
</dbReference>
<keyword evidence="4" id="KW-0808">Transferase</keyword>
<dbReference type="PROSITE" id="PS51186">
    <property type="entry name" value="GNAT"/>
    <property type="match status" value="1"/>
</dbReference>
<dbReference type="CDD" id="cd04301">
    <property type="entry name" value="NAT_SF"/>
    <property type="match status" value="1"/>
</dbReference>
<evidence type="ECO:0000313" key="5">
    <source>
        <dbReference type="Proteomes" id="UP000445582"/>
    </source>
</evidence>
<gene>
    <name evidence="4" type="ORF">GRI48_02990</name>
</gene>
<name>A0A844YFX6_9SPHN</name>
<sequence>MAQQPARKGKPRRKADEKLGQKRLEIRNARPKDVRGIAELVRRVYDDMPAYTHGEIRGQINNFPEGCFVAMLDDQVVGYCATMQLPEPVALGEHDWDEVTGNGYGSRHDPTGDWLYGYEMCVDPKVRGVRIGRRLYEERRAIAEEKDLTGIVFAGRMPGFARARRRKTNRVETPQEYLDLVLAGKLHDPVLRFQLANGFEPKGIIENYLPEDKASLANAVMMVWRNPYVERDQPEKKRLPRGVEAVRIATCQLQARAVADYDEFLRAIDYFVDVAADYESDFIVFPELFTLMLLSFEPKELSPVEAIERLSDYTPRLKSDISEMAMRYNINIIAGSHPTRMDDGDIHNIAYICLRDGSVHEQEKIHPTPNERYWWNIKGGDEIDVIQTDCGPIGVLICYDSEFPELARRLADEGARIIFVPFCTDSRQGYLRVRYCGQARAIENQCFVVLSGNVGNLPNVANMDIQYAQSCILTPCDFPFARDGIAAEASENVETLTISDVNLADLAWARAEGTVRNLADRRFDLYRIEWDVDGKHPGKPRPRREPLGSSSPGGG</sequence>
<accession>A0A844YFX6</accession>
<comment type="caution">
    <text evidence="4">The sequence shown here is derived from an EMBL/GenBank/DDBJ whole genome shotgun (WGS) entry which is preliminary data.</text>
</comment>
<keyword evidence="5" id="KW-1185">Reference proteome</keyword>
<dbReference type="InterPro" id="IPR000182">
    <property type="entry name" value="GNAT_dom"/>
</dbReference>
<dbReference type="EMBL" id="WTYN01000001">
    <property type="protein sequence ID" value="MXO61968.1"/>
    <property type="molecule type" value="Genomic_DNA"/>
</dbReference>
<feature type="domain" description="N-acetyltransferase" evidence="3">
    <location>
        <begin position="24"/>
        <end position="227"/>
    </location>
</feature>
<dbReference type="Proteomes" id="UP000445582">
    <property type="component" value="Unassembled WGS sequence"/>
</dbReference>
<dbReference type="SUPFAM" id="SSF55729">
    <property type="entry name" value="Acyl-CoA N-acyltransferases (Nat)"/>
    <property type="match status" value="1"/>
</dbReference>
<dbReference type="InterPro" id="IPR003010">
    <property type="entry name" value="C-N_Hydrolase"/>
</dbReference>
<proteinExistence type="predicted"/>
<reference evidence="4 5" key="1">
    <citation type="submission" date="2019-12" db="EMBL/GenBank/DDBJ databases">
        <title>Genomic-based taxomic classification of the family Erythrobacteraceae.</title>
        <authorList>
            <person name="Xu L."/>
        </authorList>
    </citation>
    <scope>NUCLEOTIDE SEQUENCE [LARGE SCALE GENOMIC DNA]</scope>
    <source>
        <strain evidence="4 5">MCCC 1A09965</strain>
    </source>
</reference>
<dbReference type="SUPFAM" id="SSF56317">
    <property type="entry name" value="Carbon-nitrogen hydrolase"/>
    <property type="match status" value="1"/>
</dbReference>